<gene>
    <name evidence="3" type="ORF">ACJDT4_09975</name>
</gene>
<name>A0ABW8TG68_9CLOT</name>
<dbReference type="EMBL" id="JBJIAA010000007">
    <property type="protein sequence ID" value="MFL0250747.1"/>
    <property type="molecule type" value="Genomic_DNA"/>
</dbReference>
<evidence type="ECO:0000313" key="3">
    <source>
        <dbReference type="EMBL" id="MFL0250747.1"/>
    </source>
</evidence>
<dbReference type="CDD" id="cd04665">
    <property type="entry name" value="NUDIX_RppH"/>
    <property type="match status" value="1"/>
</dbReference>
<protein>
    <submittedName>
        <fullName evidence="3">LUD domain-containing protein</fullName>
    </submittedName>
</protein>
<dbReference type="InterPro" id="IPR003741">
    <property type="entry name" value="LUD_dom"/>
</dbReference>
<accession>A0ABW8TG68</accession>
<organism evidence="3 4">
    <name type="scientific">Clostridium neuense</name>
    <dbReference type="NCBI Taxonomy" id="1728934"/>
    <lineage>
        <taxon>Bacteria</taxon>
        <taxon>Bacillati</taxon>
        <taxon>Bacillota</taxon>
        <taxon>Clostridia</taxon>
        <taxon>Eubacteriales</taxon>
        <taxon>Clostridiaceae</taxon>
        <taxon>Clostridium</taxon>
    </lineage>
</organism>
<dbReference type="InterPro" id="IPR020084">
    <property type="entry name" value="NUDIX_hydrolase_CS"/>
</dbReference>
<keyword evidence="4" id="KW-1185">Reference proteome</keyword>
<dbReference type="PANTHER" id="PTHR36179">
    <property type="entry name" value="LUD_DOM DOMAIN-CONTAINING PROTEIN"/>
    <property type="match status" value="1"/>
</dbReference>
<comment type="caution">
    <text evidence="3">The sequence shown here is derived from an EMBL/GenBank/DDBJ whole genome shotgun (WGS) entry which is preliminary data.</text>
</comment>
<dbReference type="PROSITE" id="PS51462">
    <property type="entry name" value="NUDIX"/>
    <property type="match status" value="1"/>
</dbReference>
<reference evidence="3 4" key="1">
    <citation type="submission" date="2024-11" db="EMBL/GenBank/DDBJ databases">
        <authorList>
            <person name="Heng Y.C."/>
            <person name="Lim A.C.H."/>
            <person name="Lee J.K.Y."/>
            <person name="Kittelmann S."/>
        </authorList>
    </citation>
    <scope>NUCLEOTIDE SEQUENCE [LARGE SCALE GENOMIC DNA]</scope>
    <source>
        <strain evidence="3 4">WILCCON 0114</strain>
    </source>
</reference>
<dbReference type="InterPro" id="IPR014078">
    <property type="entry name" value="Nudix_YtkD"/>
</dbReference>
<feature type="domain" description="Nudix hydrolase" evidence="2">
    <location>
        <begin position="13"/>
        <end position="136"/>
    </location>
</feature>
<dbReference type="SUPFAM" id="SSF100950">
    <property type="entry name" value="NagB/RpiA/CoA transferase-like"/>
    <property type="match status" value="1"/>
</dbReference>
<dbReference type="Pfam" id="PF00293">
    <property type="entry name" value="NUDIX"/>
    <property type="match status" value="1"/>
</dbReference>
<dbReference type="Proteomes" id="UP001623592">
    <property type="component" value="Unassembled WGS sequence"/>
</dbReference>
<dbReference type="RefSeq" id="WP_406787410.1">
    <property type="nucleotide sequence ID" value="NZ_JBJIAA010000007.1"/>
</dbReference>
<evidence type="ECO:0000256" key="1">
    <source>
        <dbReference type="ARBA" id="ARBA00022801"/>
    </source>
</evidence>
<evidence type="ECO:0000313" key="4">
    <source>
        <dbReference type="Proteomes" id="UP001623592"/>
    </source>
</evidence>
<evidence type="ECO:0000259" key="2">
    <source>
        <dbReference type="PROSITE" id="PS51462"/>
    </source>
</evidence>
<dbReference type="PROSITE" id="PS00893">
    <property type="entry name" value="NUDIX_BOX"/>
    <property type="match status" value="1"/>
</dbReference>
<sequence length="338" mass="38623">MKTETYKLGIVEDKELRFAVIVSKFNGKFVYGRHKKRETWEIPGGHREVNENIALTAERELKEETGAVKFNIEPVCDYSVKREGQVQDYGRVYYANIEELGELPNFEIEEIKLFDYIPEKLTYPEIQPILLKYVMKYKIEKLISNFKLRRIYAQYFENLDEVKKEIERLIPENASIGIGHSATLQKMGITKTFIDKGNIVYDKELAKDKKECKEIKKKALIADWYITGSNAVSVDGRIINVDHSGNRVAAITFGPDKVIIVVGINKIVDTWQEGIKRVKNIACPLNAERAGFNPPCVTLKKCVDCSSIERVCNSLSIIEGQSLESRIKVFIVNESLGF</sequence>
<dbReference type="SUPFAM" id="SSF55811">
    <property type="entry name" value="Nudix"/>
    <property type="match status" value="1"/>
</dbReference>
<proteinExistence type="predicted"/>
<dbReference type="PANTHER" id="PTHR36179:SF2">
    <property type="entry name" value="LUD DOMAIN-CONTAINING PROTEIN"/>
    <property type="match status" value="1"/>
</dbReference>
<dbReference type="InterPro" id="IPR037171">
    <property type="entry name" value="NagB/RpiA_transferase-like"/>
</dbReference>
<dbReference type="InterPro" id="IPR015797">
    <property type="entry name" value="NUDIX_hydrolase-like_dom_sf"/>
</dbReference>
<keyword evidence="1" id="KW-0378">Hydrolase</keyword>
<dbReference type="InterPro" id="IPR000086">
    <property type="entry name" value="NUDIX_hydrolase_dom"/>
</dbReference>
<dbReference type="Pfam" id="PF02589">
    <property type="entry name" value="LUD_dom"/>
    <property type="match status" value="1"/>
</dbReference>
<dbReference type="Gene3D" id="3.90.79.10">
    <property type="entry name" value="Nucleoside Triphosphate Pyrophosphohydrolase"/>
    <property type="match status" value="1"/>
</dbReference>